<protein>
    <submittedName>
        <fullName evidence="2">ABC transporter permease</fullName>
    </submittedName>
</protein>
<dbReference type="RefSeq" id="WP_353718360.1">
    <property type="nucleotide sequence ID" value="NZ_CP159289.1"/>
</dbReference>
<keyword evidence="1" id="KW-0472">Membrane</keyword>
<accession>A0AAU8FEU2</accession>
<reference evidence="2" key="1">
    <citation type="submission" date="2024-06" db="EMBL/GenBank/DDBJ databases">
        <title>Sequencing and assembly of the genome of Dyadobacter sp. strain 676, a symbiont of Cyamopsis tetragonoloba.</title>
        <authorList>
            <person name="Guro P."/>
            <person name="Sazanova A."/>
            <person name="Kuznetsova I."/>
            <person name="Belimov A."/>
            <person name="Safronova V."/>
        </authorList>
    </citation>
    <scope>NUCLEOTIDE SEQUENCE</scope>
    <source>
        <strain evidence="2">676</strain>
    </source>
</reference>
<evidence type="ECO:0000313" key="2">
    <source>
        <dbReference type="EMBL" id="XCH23034.1"/>
    </source>
</evidence>
<organism evidence="2">
    <name type="scientific">Dyadobacter sp. 676</name>
    <dbReference type="NCBI Taxonomy" id="3088362"/>
    <lineage>
        <taxon>Bacteria</taxon>
        <taxon>Pseudomonadati</taxon>
        <taxon>Bacteroidota</taxon>
        <taxon>Cytophagia</taxon>
        <taxon>Cytophagales</taxon>
        <taxon>Spirosomataceae</taxon>
        <taxon>Dyadobacter</taxon>
    </lineage>
</organism>
<feature type="transmembrane region" description="Helical" evidence="1">
    <location>
        <begin position="21"/>
        <end position="41"/>
    </location>
</feature>
<gene>
    <name evidence="2" type="ORF">ABV298_22250</name>
</gene>
<evidence type="ECO:0000256" key="1">
    <source>
        <dbReference type="SAM" id="Phobius"/>
    </source>
</evidence>
<keyword evidence="1" id="KW-0812">Transmembrane</keyword>
<sequence>MLKNYLKLAFRTLVKDKFYSLINILGLTIGVTCGMLLLLYVTDELSYDRYHQKSLPDLPHCFVYPRAGQDQ</sequence>
<keyword evidence="1" id="KW-1133">Transmembrane helix</keyword>
<proteinExistence type="predicted"/>
<dbReference type="AlphaFoldDB" id="A0AAU8FEU2"/>
<dbReference type="EMBL" id="CP159289">
    <property type="protein sequence ID" value="XCH23034.1"/>
    <property type="molecule type" value="Genomic_DNA"/>
</dbReference>
<name>A0AAU8FEU2_9BACT</name>